<keyword evidence="2 3" id="KW-0175">Coiled coil</keyword>
<dbReference type="PANTHER" id="PTHR31580">
    <property type="entry name" value="FILAMENT-LIKE PLANT PROTEIN 4"/>
    <property type="match status" value="1"/>
</dbReference>
<dbReference type="Proteomes" id="UP000604825">
    <property type="component" value="Unassembled WGS sequence"/>
</dbReference>
<dbReference type="OrthoDB" id="128924at2759"/>
<reference evidence="5" key="1">
    <citation type="submission" date="2020-10" db="EMBL/GenBank/DDBJ databases">
        <authorList>
            <person name="Han B."/>
            <person name="Lu T."/>
            <person name="Zhao Q."/>
            <person name="Huang X."/>
            <person name="Zhao Y."/>
        </authorList>
    </citation>
    <scope>NUCLEOTIDE SEQUENCE</scope>
</reference>
<comment type="caution">
    <text evidence="5">The sequence shown here is derived from an EMBL/GenBank/DDBJ whole genome shotgun (WGS) entry which is preliminary data.</text>
</comment>
<name>A0A811N8B6_9POAL</name>
<feature type="region of interest" description="Disordered" evidence="4">
    <location>
        <begin position="1"/>
        <end position="55"/>
    </location>
</feature>
<feature type="compositionally biased region" description="Polar residues" evidence="4">
    <location>
        <begin position="38"/>
        <end position="50"/>
    </location>
</feature>
<dbReference type="InterPro" id="IPR008587">
    <property type="entry name" value="FPP_plant"/>
</dbReference>
<feature type="compositionally biased region" description="Basic and acidic residues" evidence="4">
    <location>
        <begin position="1"/>
        <end position="18"/>
    </location>
</feature>
<accession>A0A811N8B6</accession>
<evidence type="ECO:0000313" key="5">
    <source>
        <dbReference type="EMBL" id="CAD6217957.1"/>
    </source>
</evidence>
<evidence type="ECO:0000256" key="2">
    <source>
        <dbReference type="ARBA" id="ARBA00023054"/>
    </source>
</evidence>
<feature type="region of interest" description="Disordered" evidence="4">
    <location>
        <begin position="269"/>
        <end position="288"/>
    </location>
</feature>
<feature type="compositionally biased region" description="Low complexity" evidence="4">
    <location>
        <begin position="19"/>
        <end position="29"/>
    </location>
</feature>
<protein>
    <submittedName>
        <fullName evidence="5">Uncharacterized protein</fullName>
    </submittedName>
</protein>
<gene>
    <name evidence="5" type="ORF">NCGR_LOCUS11900</name>
</gene>
<evidence type="ECO:0000256" key="3">
    <source>
        <dbReference type="SAM" id="Coils"/>
    </source>
</evidence>
<dbReference type="EMBL" id="CAJGYO010000003">
    <property type="protein sequence ID" value="CAD6217957.1"/>
    <property type="molecule type" value="Genomic_DNA"/>
</dbReference>
<feature type="compositionally biased region" description="Polar residues" evidence="4">
    <location>
        <begin position="274"/>
        <end position="288"/>
    </location>
</feature>
<dbReference type="PANTHER" id="PTHR31580:SF11">
    <property type="entry name" value="OS07G0506600 PROTEIN"/>
    <property type="match status" value="1"/>
</dbReference>
<comment type="similarity">
    <text evidence="1">Belongs to the FPP family.</text>
</comment>
<dbReference type="AlphaFoldDB" id="A0A811N8B6"/>
<feature type="coiled-coil region" evidence="3">
    <location>
        <begin position="98"/>
        <end position="219"/>
    </location>
</feature>
<feature type="coiled-coil region" evidence="3">
    <location>
        <begin position="348"/>
        <end position="438"/>
    </location>
</feature>
<evidence type="ECO:0000256" key="4">
    <source>
        <dbReference type="SAM" id="MobiDB-lite"/>
    </source>
</evidence>
<organism evidence="5 6">
    <name type="scientific">Miscanthus lutarioriparius</name>
    <dbReference type="NCBI Taxonomy" id="422564"/>
    <lineage>
        <taxon>Eukaryota</taxon>
        <taxon>Viridiplantae</taxon>
        <taxon>Streptophyta</taxon>
        <taxon>Embryophyta</taxon>
        <taxon>Tracheophyta</taxon>
        <taxon>Spermatophyta</taxon>
        <taxon>Magnoliopsida</taxon>
        <taxon>Liliopsida</taxon>
        <taxon>Poales</taxon>
        <taxon>Poaceae</taxon>
        <taxon>PACMAD clade</taxon>
        <taxon>Panicoideae</taxon>
        <taxon>Andropogonodae</taxon>
        <taxon>Andropogoneae</taxon>
        <taxon>Saccharinae</taxon>
        <taxon>Miscanthus</taxon>
    </lineage>
</organism>
<evidence type="ECO:0000256" key="1">
    <source>
        <dbReference type="ARBA" id="ARBA00005921"/>
    </source>
</evidence>
<evidence type="ECO:0000313" key="6">
    <source>
        <dbReference type="Proteomes" id="UP000604825"/>
    </source>
</evidence>
<keyword evidence="6" id="KW-1185">Reference proteome</keyword>
<feature type="coiled-coil region" evidence="3">
    <location>
        <begin position="470"/>
        <end position="692"/>
    </location>
</feature>
<proteinExistence type="inferred from homology"/>
<sequence>MDRRSWLWRRKSTDKSPAETETSASSASERITDEQDTAKSSPNSTRSPEITSKELEDDNNVKVKVLSERLSSVVLDIRAKDDLVKQHSKVAEEAVLGWEKAEKEIASLKAQLNAATAKNSALDDRLVHLDGALKECVRQLRRAKDEQDQTVQDALAQQARQWESHKADLELRIVELTARLEAKSERSMAATDGDTGSRLAALEKENSALRVQLLAKTEELEFRTIEKELNRRAAETASRQQLDGIKKVAKLQAECRRLQAAARRPAVNVELRRSPSSAGAESVTDCQSDCSDSWASALITELDQFRNDKSGASTRTASLATADIGVMDDFLEMEKLASANGLSKGDAVEDASGQLARLEEKVRKLAAEKAEREKALHEAQRELRTCRHRVMVADERSAELQRQLNLANGEKHAMEAEVEAAEAKRGELEGKLELAHAEIAGLLDKGRILEERLESEKALTLELAAKYQDMEALGAEKRELSAQLETSRSEAKKLSDKITLMERKLGVEKALSIRLATKCHGIDALEAKKKGVELELESAREEIALLQKKASSLELRVEEEKASSAALAMRCQELEELRSQLEFSNSQIVELNEKVKKLEDVIEKQRPVTVELESQLQSRHAEISSLKEDISLLQKMLESQKNLSSAYISALGASETEKKELASRFELREKEAEELRGKMSLLEEQIHKERAQSSELVVKCQKMEEQISCRSLLGHQPVKSVAVKDLQIRKETELAKAAGKLADCQKTIASLSSQLKSLADFDEFLPETETSGADSADAWDSDLKLLHPATANVRYLPASPSQDSGWSLFSATIPPEALEITRKFMNKPLRILMKRDDLTIVVSKTRGTQFLLRTFLLKQLFEMVEQEFNKFGAIKSGGIQVKCQDNVFVQLICTIQYRVVKENADDAFYELQNPQQQIQAYVFDDYGYSIEHILMVDIIPDAAVLKGMNDINADMQSYQSDNDHSRLPSPTSMKPTIREAGAACRLRVHVYMLEMPRRHRSERRSLLEFCGIC</sequence>
<dbReference type="Pfam" id="PF05911">
    <property type="entry name" value="FPP"/>
    <property type="match status" value="4"/>
</dbReference>